<dbReference type="InterPro" id="IPR036514">
    <property type="entry name" value="SGNH_hydro_sf"/>
</dbReference>
<keyword evidence="2" id="KW-0624">Polysaccharide degradation</keyword>
<keyword evidence="2" id="KW-0119">Carbohydrate metabolism</keyword>
<dbReference type="SMART" id="SM00060">
    <property type="entry name" value="FN3"/>
    <property type="match status" value="1"/>
</dbReference>
<evidence type="ECO:0000256" key="3">
    <source>
        <dbReference type="SAM" id="Phobius"/>
    </source>
</evidence>
<dbReference type="CDD" id="cd00063">
    <property type="entry name" value="FN3"/>
    <property type="match status" value="1"/>
</dbReference>
<dbReference type="PANTHER" id="PTHR30383:SF2">
    <property type="entry name" value="CELLULOSE-BINDING PROTEIN"/>
    <property type="match status" value="1"/>
</dbReference>
<dbReference type="InterPro" id="IPR051532">
    <property type="entry name" value="Ester_Hydrolysis_Enzymes"/>
</dbReference>
<dbReference type="Gene3D" id="2.60.40.10">
    <property type="entry name" value="Immunoglobulins"/>
    <property type="match status" value="1"/>
</dbReference>
<dbReference type="GO" id="GO:0000272">
    <property type="term" value="P:polysaccharide catabolic process"/>
    <property type="evidence" value="ECO:0007669"/>
    <property type="project" value="UniProtKB-KW"/>
</dbReference>
<dbReference type="PROSITE" id="PS50853">
    <property type="entry name" value="FN3"/>
    <property type="match status" value="1"/>
</dbReference>
<dbReference type="InterPro" id="IPR013830">
    <property type="entry name" value="SGNH_hydro"/>
</dbReference>
<dbReference type="PANTHER" id="PTHR30383">
    <property type="entry name" value="THIOESTERASE 1/PROTEASE 1/LYSOPHOSPHOLIPASE L1"/>
    <property type="match status" value="1"/>
</dbReference>
<dbReference type="GO" id="GO:0016798">
    <property type="term" value="F:hydrolase activity, acting on glycosyl bonds"/>
    <property type="evidence" value="ECO:0007669"/>
    <property type="project" value="UniProtKB-KW"/>
</dbReference>
<dbReference type="EMBL" id="PYGA01000009">
    <property type="protein sequence ID" value="PSK97155.1"/>
    <property type="molecule type" value="Genomic_DNA"/>
</dbReference>
<feature type="transmembrane region" description="Helical" evidence="3">
    <location>
        <begin position="21"/>
        <end position="42"/>
    </location>
</feature>
<dbReference type="SUPFAM" id="SSF52266">
    <property type="entry name" value="SGNH hydrolase"/>
    <property type="match status" value="1"/>
</dbReference>
<evidence type="ECO:0000313" key="6">
    <source>
        <dbReference type="Proteomes" id="UP000240542"/>
    </source>
</evidence>
<accession>A0A2P8DIV4</accession>
<evidence type="ECO:0000256" key="1">
    <source>
        <dbReference type="ARBA" id="ARBA00023295"/>
    </source>
</evidence>
<name>A0A2P8DIV4_9ACTN</name>
<protein>
    <submittedName>
        <fullName evidence="5">Lysophospholipase L1-like esterase</fullName>
    </submittedName>
</protein>
<keyword evidence="3" id="KW-0472">Membrane</keyword>
<keyword evidence="3" id="KW-1133">Transmembrane helix</keyword>
<organism evidence="5 6">
    <name type="scientific">Murinocardiopsis flavida</name>
    <dbReference type="NCBI Taxonomy" id="645275"/>
    <lineage>
        <taxon>Bacteria</taxon>
        <taxon>Bacillati</taxon>
        <taxon>Actinomycetota</taxon>
        <taxon>Actinomycetes</taxon>
        <taxon>Streptosporangiales</taxon>
        <taxon>Nocardiopsidaceae</taxon>
        <taxon>Murinocardiopsis</taxon>
    </lineage>
</organism>
<evidence type="ECO:0000313" key="5">
    <source>
        <dbReference type="EMBL" id="PSK97155.1"/>
    </source>
</evidence>
<keyword evidence="3" id="KW-0812">Transmembrane</keyword>
<gene>
    <name evidence="5" type="ORF">CLV63_109159</name>
</gene>
<dbReference type="InterPro" id="IPR013783">
    <property type="entry name" value="Ig-like_fold"/>
</dbReference>
<evidence type="ECO:0000256" key="2">
    <source>
        <dbReference type="ARBA" id="ARBA00023326"/>
    </source>
</evidence>
<reference evidence="5 6" key="1">
    <citation type="submission" date="2018-03" db="EMBL/GenBank/DDBJ databases">
        <title>Genomic Encyclopedia of Archaeal and Bacterial Type Strains, Phase II (KMG-II): from individual species to whole genera.</title>
        <authorList>
            <person name="Goeker M."/>
        </authorList>
    </citation>
    <scope>NUCLEOTIDE SEQUENCE [LARGE SCALE GENOMIC DNA]</scope>
    <source>
        <strain evidence="5 6">DSM 45312</strain>
    </source>
</reference>
<dbReference type="GO" id="GO:0004622">
    <property type="term" value="F:phosphatidylcholine lysophospholipase activity"/>
    <property type="evidence" value="ECO:0007669"/>
    <property type="project" value="TreeGrafter"/>
</dbReference>
<dbReference type="InterPro" id="IPR003961">
    <property type="entry name" value="FN3_dom"/>
</dbReference>
<keyword evidence="6" id="KW-1185">Reference proteome</keyword>
<proteinExistence type="predicted"/>
<dbReference type="Proteomes" id="UP000240542">
    <property type="component" value="Unassembled WGS sequence"/>
</dbReference>
<keyword evidence="1" id="KW-0326">Glycosidase</keyword>
<dbReference type="SUPFAM" id="SSF49265">
    <property type="entry name" value="Fibronectin type III"/>
    <property type="match status" value="1"/>
</dbReference>
<evidence type="ECO:0000259" key="4">
    <source>
        <dbReference type="PROSITE" id="PS50853"/>
    </source>
</evidence>
<dbReference type="Pfam" id="PF13472">
    <property type="entry name" value="Lipase_GDSL_2"/>
    <property type="match status" value="1"/>
</dbReference>
<dbReference type="AlphaFoldDB" id="A0A2P8DIV4"/>
<comment type="caution">
    <text evidence="5">The sequence shown here is derived from an EMBL/GenBank/DDBJ whole genome shotgun (WGS) entry which is preliminary data.</text>
</comment>
<dbReference type="InterPro" id="IPR036116">
    <property type="entry name" value="FN3_sf"/>
</dbReference>
<sequence length="496" mass="53834">MTSDSEPEQVRTRPRFQPSTLGLVGVAFAAMAVTLLLLQTFMGTFRSAGSPPEPTPDPSIIATPPEGTARIMVAGDSLAQGSSGDYTWRYRLWKHLTDNDADVDFVGPADTLLDVNAFDYGDTSYAEPGFDRDHYAAWGASAADIAKGIGEETAQHDPDYLLLMAGTNDLVTGSEPEEALEHVRDAVSTARVARGNVQIVLGELTPMWGTGRDKALNNDVAEFNRGLPRLAAQLTAENSPVVVAHTAADYAPADDNWDTTHPNARGELRIAAAFADALDGFLDFGAPYPRPLPKADVGPRDPPVVEAAAQPGGVRLSWRPVPGATRYKVLQRRIDPDPDKRVVLPTEVDGHSEKRRSVDVDSLFSGADYEFVVQPYKGDDAGVRSEPVRVTADSTEPGPPEWVRITADRSTLVWAEAPRATHFAVWRRALRCEGDECEPRDGEGPDGGAGWQRMEVVNGDRRWPIGADDRGYEYVVVAHRDFVEGEASKPLEVAPE</sequence>
<keyword evidence="1" id="KW-0378">Hydrolase</keyword>
<dbReference type="Gene3D" id="3.40.50.1110">
    <property type="entry name" value="SGNH hydrolase"/>
    <property type="match status" value="1"/>
</dbReference>
<feature type="domain" description="Fibronectin type-III" evidence="4">
    <location>
        <begin position="298"/>
        <end position="398"/>
    </location>
</feature>
<dbReference type="RefSeq" id="WP_245928818.1">
    <property type="nucleotide sequence ID" value="NZ_PYGA01000009.1"/>
</dbReference>